<evidence type="ECO:0008006" key="4">
    <source>
        <dbReference type="Google" id="ProtNLM"/>
    </source>
</evidence>
<protein>
    <recommendedName>
        <fullName evidence="4">Lipoprotein</fullName>
    </recommendedName>
</protein>
<dbReference type="PROSITE" id="PS51257">
    <property type="entry name" value="PROKAR_LIPOPROTEIN"/>
    <property type="match status" value="1"/>
</dbReference>
<evidence type="ECO:0000256" key="1">
    <source>
        <dbReference type="SAM" id="SignalP"/>
    </source>
</evidence>
<keyword evidence="1" id="KW-0732">Signal</keyword>
<sequence length="160" mass="18468">MRKMIFPFIIAFVFLTACGVDPVKDDLLNYLNHNLQPLGDEETRLTKAYSDVTGENYSSDEETYEAFVNDIVPGYQKFVFKLEEIRPETQEVRDLHEIYILGANTQLSAMTQMQLAFENDDANLIPAANDKLAEGRKYIRDFQNRLDEVAKKHNVKITKK</sequence>
<accession>A0A559JL71</accession>
<evidence type="ECO:0000313" key="3">
    <source>
        <dbReference type="Proteomes" id="UP000316330"/>
    </source>
</evidence>
<dbReference type="Proteomes" id="UP000316330">
    <property type="component" value="Unassembled WGS sequence"/>
</dbReference>
<dbReference type="AlphaFoldDB" id="A0A559JL71"/>
<proteinExistence type="predicted"/>
<comment type="caution">
    <text evidence="2">The sequence shown here is derived from an EMBL/GenBank/DDBJ whole genome shotgun (WGS) entry which is preliminary data.</text>
</comment>
<feature type="chain" id="PRO_5039561916" description="Lipoprotein" evidence="1">
    <location>
        <begin position="20"/>
        <end position="160"/>
    </location>
</feature>
<organism evidence="2 3">
    <name type="scientific">Cohnella terricola</name>
    <dbReference type="NCBI Taxonomy" id="1289167"/>
    <lineage>
        <taxon>Bacteria</taxon>
        <taxon>Bacillati</taxon>
        <taxon>Bacillota</taxon>
        <taxon>Bacilli</taxon>
        <taxon>Bacillales</taxon>
        <taxon>Paenibacillaceae</taxon>
        <taxon>Cohnella</taxon>
    </lineage>
</organism>
<keyword evidence="3" id="KW-1185">Reference proteome</keyword>
<dbReference type="EMBL" id="VNJJ01000005">
    <property type="protein sequence ID" value="TVY00621.1"/>
    <property type="molecule type" value="Genomic_DNA"/>
</dbReference>
<dbReference type="OrthoDB" id="1953267at2"/>
<reference evidence="2 3" key="1">
    <citation type="submission" date="2019-07" db="EMBL/GenBank/DDBJ databases">
        <authorList>
            <person name="Kim J."/>
        </authorList>
    </citation>
    <scope>NUCLEOTIDE SEQUENCE [LARGE SCALE GENOMIC DNA]</scope>
    <source>
        <strain evidence="2 3">G13</strain>
    </source>
</reference>
<gene>
    <name evidence="2" type="ORF">FPZ45_11455</name>
</gene>
<dbReference type="RefSeq" id="WP_144701360.1">
    <property type="nucleotide sequence ID" value="NZ_VNJJ01000005.1"/>
</dbReference>
<feature type="signal peptide" evidence="1">
    <location>
        <begin position="1"/>
        <end position="19"/>
    </location>
</feature>
<evidence type="ECO:0000313" key="2">
    <source>
        <dbReference type="EMBL" id="TVY00621.1"/>
    </source>
</evidence>
<name>A0A559JL71_9BACL</name>